<feature type="transmembrane region" description="Helical" evidence="2">
    <location>
        <begin position="635"/>
        <end position="655"/>
    </location>
</feature>
<reference evidence="4" key="1">
    <citation type="submission" date="2019-07" db="EMBL/GenBank/DDBJ databases">
        <title>Arthrobacter KR32 sp. nov., isolated from mountain cheese made of cows milk.</title>
        <authorList>
            <person name="Flegler A."/>
        </authorList>
    </citation>
    <scope>NUCLEOTIDE SEQUENCE [LARGE SCALE GENOMIC DNA]</scope>
    <source>
        <strain evidence="4">KR32</strain>
    </source>
</reference>
<feature type="transmembrane region" description="Helical" evidence="2">
    <location>
        <begin position="173"/>
        <end position="196"/>
    </location>
</feature>
<feature type="transmembrane region" description="Helical" evidence="2">
    <location>
        <begin position="84"/>
        <end position="107"/>
    </location>
</feature>
<feature type="transmembrane region" description="Helical" evidence="2">
    <location>
        <begin position="609"/>
        <end position="629"/>
    </location>
</feature>
<feature type="transmembrane region" description="Helical" evidence="2">
    <location>
        <begin position="496"/>
        <end position="513"/>
    </location>
</feature>
<feature type="transmembrane region" description="Helical" evidence="2">
    <location>
        <begin position="419"/>
        <end position="437"/>
    </location>
</feature>
<feature type="transmembrane region" description="Helical" evidence="2">
    <location>
        <begin position="733"/>
        <end position="750"/>
    </location>
</feature>
<sequence>MASPLRGAGSDGPDVLIPVLLVLALGMWIAERFGGAAEVLVLPGILLAVTAPVESPWRTEVVLVLSVGYLLLRARASADILRERFLLAARAGGVLLLPVAVMVHLRLLELPDAGLEELAVLAVVLGAVANQLAEVVRTRAMRATLYSPWVICTSSVLSLVAALVAAAGSGLGVVAAVAIWSTVAAGLLTTLVLPLVDESTTTQPPGGPVTQQGGPRATRPVLQGWYVEAAGPVSLLVAAFASAAAGFGYRTFEVLLACAVVHGGLTARRAIDHRRRGAYLLAAQIAFTALTALVSRDLDLTVHGVLTVVAVGIALQEIVRVIIRRRLRALGLQSSSAWLSTAALAALPLAYSVLAGPTVQLGVIVVHLALLLVVSVILFTVQHRTAAAYPALYALAASIAVLAGVLETAPQGWLTRAPLAMWVGALLAAACLLALVVLGSRSGEKSRRLPVRVGAGLFALEAGLLSFADGGWDRVLVAAVVAGALFVFSRVDRLPWLDAVAALAVIVLATVFVEEVTLGMGGLPGSALMRLLIGAVLAAGLLYLARDLLAMDDHGELRYRILGTTALCWAAVAALAATVPQQEAVAGSVVLGAVAVLTVREVPVQRRPVTAELAFLVLVAAAQRIAWVVSGGITFFWAAQWWAVAFAVLAAYSFLRGSARRGPVWLSAAAVVLSGTGLLTITGGTAGTQVWALCGHVLLLAAGVALSRRLFSLWGAVGIVLALLWFLRGYTFLLLTVAALALLAFAVWKLNTQTRGSEAPASVPPGPVVVPARDDGGGDPVRPGSGQAAPDAVQPAGRPGRELDA</sequence>
<feature type="transmembrane region" description="Helical" evidence="2">
    <location>
        <begin position="113"/>
        <end position="133"/>
    </location>
</feature>
<feature type="transmembrane region" description="Helical" evidence="2">
    <location>
        <begin position="662"/>
        <end position="682"/>
    </location>
</feature>
<evidence type="ECO:0000313" key="3">
    <source>
        <dbReference type="EMBL" id="MPY09853.1"/>
    </source>
</evidence>
<feature type="region of interest" description="Disordered" evidence="1">
    <location>
        <begin position="756"/>
        <end position="805"/>
    </location>
</feature>
<evidence type="ECO:0000313" key="4">
    <source>
        <dbReference type="Proteomes" id="UP000326464"/>
    </source>
</evidence>
<proteinExistence type="predicted"/>
<keyword evidence="2" id="KW-1133">Transmembrane helix</keyword>
<feature type="transmembrane region" description="Helical" evidence="2">
    <location>
        <begin position="711"/>
        <end position="727"/>
    </location>
</feature>
<evidence type="ECO:0000256" key="1">
    <source>
        <dbReference type="SAM" id="MobiDB-lite"/>
    </source>
</evidence>
<feature type="transmembrane region" description="Helical" evidence="2">
    <location>
        <begin position="12"/>
        <end position="30"/>
    </location>
</feature>
<keyword evidence="2" id="KW-0812">Transmembrane</keyword>
<dbReference type="EMBL" id="VJXX01000001">
    <property type="protein sequence ID" value="MPY09853.1"/>
    <property type="molecule type" value="Genomic_DNA"/>
</dbReference>
<evidence type="ECO:0000256" key="2">
    <source>
        <dbReference type="SAM" id="Phobius"/>
    </source>
</evidence>
<feature type="transmembrane region" description="Helical" evidence="2">
    <location>
        <begin position="278"/>
        <end position="295"/>
    </location>
</feature>
<comment type="caution">
    <text evidence="3">The sequence shown here is derived from an EMBL/GenBank/DDBJ whole genome shotgun (WGS) entry which is preliminary data.</text>
</comment>
<accession>A0A7X1NNB7</accession>
<gene>
    <name evidence="3" type="ORF">FNH21_03810</name>
</gene>
<feature type="transmembrane region" description="Helical" evidence="2">
    <location>
        <begin position="145"/>
        <end position="167"/>
    </location>
</feature>
<feature type="transmembrane region" description="Helical" evidence="2">
    <location>
        <begin position="584"/>
        <end position="602"/>
    </location>
</feature>
<feature type="transmembrane region" description="Helical" evidence="2">
    <location>
        <begin position="525"/>
        <end position="545"/>
    </location>
</feature>
<dbReference type="AlphaFoldDB" id="A0A7X1NNB7"/>
<dbReference type="OrthoDB" id="4966949at2"/>
<feature type="transmembrane region" description="Helical" evidence="2">
    <location>
        <begin position="557"/>
        <end position="578"/>
    </location>
</feature>
<keyword evidence="2" id="KW-0472">Membrane</keyword>
<feature type="transmembrane region" description="Helical" evidence="2">
    <location>
        <begin position="474"/>
        <end position="491"/>
    </location>
</feature>
<protein>
    <recommendedName>
        <fullName evidence="5">DUF2339 domain-containing protein</fullName>
    </recommendedName>
</protein>
<feature type="transmembrane region" description="Helical" evidence="2">
    <location>
        <begin position="449"/>
        <end position="468"/>
    </location>
</feature>
<name>A0A7X1NNB7_9MICC</name>
<keyword evidence="4" id="KW-1185">Reference proteome</keyword>
<dbReference type="Proteomes" id="UP000326464">
    <property type="component" value="Unassembled WGS sequence"/>
</dbReference>
<evidence type="ECO:0008006" key="5">
    <source>
        <dbReference type="Google" id="ProtNLM"/>
    </source>
</evidence>
<feature type="transmembrane region" description="Helical" evidence="2">
    <location>
        <begin position="301"/>
        <end position="323"/>
    </location>
</feature>
<organism evidence="3 4">
    <name type="scientific">Arthrobacter bussei</name>
    <dbReference type="NCBI Taxonomy" id="2594179"/>
    <lineage>
        <taxon>Bacteria</taxon>
        <taxon>Bacillati</taxon>
        <taxon>Actinomycetota</taxon>
        <taxon>Actinomycetes</taxon>
        <taxon>Micrococcales</taxon>
        <taxon>Micrococcaceae</taxon>
        <taxon>Arthrobacter</taxon>
    </lineage>
</organism>
<feature type="transmembrane region" description="Helical" evidence="2">
    <location>
        <begin position="335"/>
        <end position="354"/>
    </location>
</feature>
<feature type="transmembrane region" description="Helical" evidence="2">
    <location>
        <begin position="360"/>
        <end position="379"/>
    </location>
</feature>
<feature type="transmembrane region" description="Helical" evidence="2">
    <location>
        <begin position="391"/>
        <end position="413"/>
    </location>
</feature>
<feature type="transmembrane region" description="Helical" evidence="2">
    <location>
        <begin position="688"/>
        <end position="706"/>
    </location>
</feature>